<comment type="caution">
    <text evidence="2">The sequence shown here is derived from an EMBL/GenBank/DDBJ whole genome shotgun (WGS) entry which is preliminary data.</text>
</comment>
<dbReference type="AlphaFoldDB" id="A0A138AJ91"/>
<dbReference type="Proteomes" id="UP000070258">
    <property type="component" value="Unassembled WGS sequence"/>
</dbReference>
<dbReference type="CDD" id="cd06170">
    <property type="entry name" value="LuxR_C_like"/>
    <property type="match status" value="1"/>
</dbReference>
<reference evidence="3" key="1">
    <citation type="submission" date="2016-02" db="EMBL/GenBank/DDBJ databases">
        <authorList>
            <person name="Wen L."/>
            <person name="He K."/>
            <person name="Yang H."/>
        </authorList>
    </citation>
    <scope>NUCLEOTIDE SEQUENCE [LARGE SCALE GENOMIC DNA]</scope>
    <source>
        <strain evidence="3">JCM 15929</strain>
    </source>
</reference>
<dbReference type="Pfam" id="PF00196">
    <property type="entry name" value="GerE"/>
    <property type="match status" value="1"/>
</dbReference>
<dbReference type="InterPro" id="IPR036388">
    <property type="entry name" value="WH-like_DNA-bd_sf"/>
</dbReference>
<dbReference type="SUPFAM" id="SSF48452">
    <property type="entry name" value="TPR-like"/>
    <property type="match status" value="1"/>
</dbReference>
<accession>A0A138AJ91</accession>
<protein>
    <recommendedName>
        <fullName evidence="1">HTH luxR-type domain-containing protein</fullName>
    </recommendedName>
</protein>
<name>A0A138AJ91_9ACTN</name>
<dbReference type="GO" id="GO:0003677">
    <property type="term" value="F:DNA binding"/>
    <property type="evidence" value="ECO:0007669"/>
    <property type="project" value="InterPro"/>
</dbReference>
<dbReference type="PRINTS" id="PR00038">
    <property type="entry name" value="HTHLUXR"/>
</dbReference>
<sequence length="715" mass="73696">MPITTFTVVGIPGVEIPLSSFGGEIDVPAAAAPSELIGAAIAQVSAARPARIVVLDAEHLDPLSTIVVRRLRQDGHRIVERSTPRTGPRRAPAVDADLVVAAEILAVAGTLPAVLRPQLIDEEHLRRLRAAQILGPGDPLRLADPHVAQRLLEGMGIAARRLRAGQVVRAAQAAAGLCGPADTRHVIWMADLMTRADAGCIDVDVLTAGAAAAATMGEPHLGRRLAEFAADHGGGLPARLQLAAAAAWTGDGAAVESALAGLDVPGAPPELRSFCAFVGAGSLAWNDGRIDAARTLLQQRRDELGEHPDAALLDATIALLRYFEGDLDGALALADPLLDNPSPVAVVWAASAAAAARAAHGESRAAEAAISVGLAAARRCDSGVQRFMLAVAAADAAIADGDPGRALRRGDDFDRLAAGAPHASAVVAVARGRALLAAGRPEAARAAFEEALIAMEGMPRGWQSVAGAGLAQALGELGRHGESASALGRAEAQQLDGMQVYRTDLGLARAWSFAARGDVERAVDAARAALEDALAQGHREAELRSRLTLARLGDRGTAPSSTVHPPGGPVGAGLVAGFARALRSRAPGALLEAGRRLHAAGMASAAADAQAWAAVEYTRAGDGPAATAALASVCSDSDLRTPARWAAQMRCAGLSAKERHVARELARGGETRELATRLGVSIRTVEGHVYHLLAKLGVSNRTELVDALPWRETET</sequence>
<dbReference type="EMBL" id="LSRF01000033">
    <property type="protein sequence ID" value="KXP10397.1"/>
    <property type="molecule type" value="Genomic_DNA"/>
</dbReference>
<evidence type="ECO:0000259" key="1">
    <source>
        <dbReference type="PROSITE" id="PS50043"/>
    </source>
</evidence>
<feature type="domain" description="HTH luxR-type" evidence="1">
    <location>
        <begin position="647"/>
        <end position="712"/>
    </location>
</feature>
<dbReference type="STRING" id="239498.AXK60_08090"/>
<dbReference type="SMART" id="SM00421">
    <property type="entry name" value="HTH_LUXR"/>
    <property type="match status" value="1"/>
</dbReference>
<gene>
    <name evidence="2" type="ORF">AXK60_08090</name>
</gene>
<dbReference type="PROSITE" id="PS50043">
    <property type="entry name" value="HTH_LUXR_2"/>
    <property type="match status" value="1"/>
</dbReference>
<dbReference type="InterPro" id="IPR000792">
    <property type="entry name" value="Tscrpt_reg_LuxR_C"/>
</dbReference>
<proteinExistence type="predicted"/>
<dbReference type="GO" id="GO:0006355">
    <property type="term" value="P:regulation of DNA-templated transcription"/>
    <property type="evidence" value="ECO:0007669"/>
    <property type="project" value="InterPro"/>
</dbReference>
<dbReference type="Gene3D" id="1.10.10.10">
    <property type="entry name" value="Winged helix-like DNA-binding domain superfamily/Winged helix DNA-binding domain"/>
    <property type="match status" value="1"/>
</dbReference>
<evidence type="ECO:0000313" key="3">
    <source>
        <dbReference type="Proteomes" id="UP000070258"/>
    </source>
</evidence>
<organism evidence="2 3">
    <name type="scientific">Tsukamurella pseudospumae</name>
    <dbReference type="NCBI Taxonomy" id="239498"/>
    <lineage>
        <taxon>Bacteria</taxon>
        <taxon>Bacillati</taxon>
        <taxon>Actinomycetota</taxon>
        <taxon>Actinomycetes</taxon>
        <taxon>Mycobacteriales</taxon>
        <taxon>Tsukamurellaceae</taxon>
        <taxon>Tsukamurella</taxon>
    </lineage>
</organism>
<dbReference type="Gene3D" id="1.25.40.10">
    <property type="entry name" value="Tetratricopeptide repeat domain"/>
    <property type="match status" value="1"/>
</dbReference>
<dbReference type="SUPFAM" id="SSF46894">
    <property type="entry name" value="C-terminal effector domain of the bipartite response regulators"/>
    <property type="match status" value="1"/>
</dbReference>
<dbReference type="InterPro" id="IPR016032">
    <property type="entry name" value="Sig_transdc_resp-reg_C-effctor"/>
</dbReference>
<evidence type="ECO:0000313" key="2">
    <source>
        <dbReference type="EMBL" id="KXP10397.1"/>
    </source>
</evidence>
<dbReference type="InterPro" id="IPR011990">
    <property type="entry name" value="TPR-like_helical_dom_sf"/>
</dbReference>